<accession>A0A1G7B5Q1</accession>
<dbReference type="PANTHER" id="PTHR36699:SF1">
    <property type="entry name" value="L,D-TRANSPEPTIDASE YAFK-RELATED"/>
    <property type="match status" value="1"/>
</dbReference>
<dbReference type="Proteomes" id="UP000199412">
    <property type="component" value="Unassembled WGS sequence"/>
</dbReference>
<dbReference type="STRING" id="69960.SAMN05421720_104246"/>
<keyword evidence="1" id="KW-0732">Signal</keyword>
<evidence type="ECO:0000313" key="3">
    <source>
        <dbReference type="Proteomes" id="UP000199412"/>
    </source>
</evidence>
<dbReference type="SUPFAM" id="SSF141523">
    <property type="entry name" value="L,D-transpeptidase catalytic domain-like"/>
    <property type="match status" value="1"/>
</dbReference>
<proteinExistence type="predicted"/>
<keyword evidence="3" id="KW-1185">Reference proteome</keyword>
<gene>
    <name evidence="2" type="ORF">SAMN05421720_104246</name>
</gene>
<sequence length="251" mass="27592">MLARPLVLVLLAACLMSPSAADAQAPQSERSRAAMARVTPSLKGAVEEAGLAWGAPVFLRVFKEEGRLEVWLETAPGGPFARFRSYDICAWSGDLGPKTREGDRQAPEGFYAVGPGQMNPHSRFHLSFNLGYPNAYERARGWTGSALMVHGDCVSVGCYAMGKRFIPLGADRNDPINELWTLMSAAFDHGQPFVRVHAFPFAMTPEALARRAEHPWAGFWSNLAEGSRWFEEHGRPPNVIMGDGRYRFGPG</sequence>
<evidence type="ECO:0000313" key="2">
    <source>
        <dbReference type="EMBL" id="SDE22333.1"/>
    </source>
</evidence>
<organism evidence="2 3">
    <name type="scientific">Rhodospira trueperi</name>
    <dbReference type="NCBI Taxonomy" id="69960"/>
    <lineage>
        <taxon>Bacteria</taxon>
        <taxon>Pseudomonadati</taxon>
        <taxon>Pseudomonadota</taxon>
        <taxon>Alphaproteobacteria</taxon>
        <taxon>Rhodospirillales</taxon>
        <taxon>Rhodospirillaceae</taxon>
        <taxon>Rhodospira</taxon>
    </lineage>
</organism>
<dbReference type="AlphaFoldDB" id="A0A1G7B5Q1"/>
<dbReference type="RefSeq" id="WP_092784734.1">
    <property type="nucleotide sequence ID" value="NZ_FNAP01000004.1"/>
</dbReference>
<dbReference type="InterPro" id="IPR038063">
    <property type="entry name" value="Transpep_catalytic_dom"/>
</dbReference>
<evidence type="ECO:0000256" key="1">
    <source>
        <dbReference type="SAM" id="SignalP"/>
    </source>
</evidence>
<dbReference type="EMBL" id="FNAP01000004">
    <property type="protein sequence ID" value="SDE22333.1"/>
    <property type="molecule type" value="Genomic_DNA"/>
</dbReference>
<evidence type="ECO:0008006" key="4">
    <source>
        <dbReference type="Google" id="ProtNLM"/>
    </source>
</evidence>
<feature type="signal peptide" evidence="1">
    <location>
        <begin position="1"/>
        <end position="23"/>
    </location>
</feature>
<name>A0A1G7B5Q1_9PROT</name>
<feature type="chain" id="PRO_5011489252" description="Murein L,D-transpeptidase YafK" evidence="1">
    <location>
        <begin position="24"/>
        <end position="251"/>
    </location>
</feature>
<dbReference type="PANTHER" id="PTHR36699">
    <property type="entry name" value="LD-TRANSPEPTIDASE"/>
    <property type="match status" value="1"/>
</dbReference>
<protein>
    <recommendedName>
        <fullName evidence="4">Murein L,D-transpeptidase YafK</fullName>
    </recommendedName>
</protein>
<dbReference type="OrthoDB" id="9809748at2"/>
<reference evidence="2 3" key="1">
    <citation type="submission" date="2016-10" db="EMBL/GenBank/DDBJ databases">
        <authorList>
            <person name="de Groot N.N."/>
        </authorList>
    </citation>
    <scope>NUCLEOTIDE SEQUENCE [LARGE SCALE GENOMIC DNA]</scope>
    <source>
        <strain evidence="2 3">ATCC 700224</strain>
    </source>
</reference>